<protein>
    <submittedName>
        <fullName evidence="2">Uncharacterized protein</fullName>
    </submittedName>
</protein>
<gene>
    <name evidence="2" type="ORF">N7603_07895</name>
</gene>
<evidence type="ECO:0000256" key="1">
    <source>
        <dbReference type="SAM" id="Phobius"/>
    </source>
</evidence>
<sequence length="228" mass="25824">MTKIIKIAISFVLLTTIAVISIAGWLSSQGIEEEEVTLGAVSVNVEAYFSYLDEFGMPQEKRTDIFYIADPVDETPFTKVGIYKINVSLPTDPQFIENFRVNVEVFSSVETYFRIAIYEQMTLTYISNGKKVEVATTQPSLSQFAYNTTEFYDNRDNDGYFYFKNKILRQGPGVATKKTLISGYIGNYNAISERYSLQMGFIIDAVQAIDGPQINWGLPNRPWDDGAW</sequence>
<reference evidence="3" key="1">
    <citation type="submission" date="2023-07" db="EMBL/GenBank/DDBJ databases">
        <title>Novel Mycoplasma species identified in domestic and wild animals.</title>
        <authorList>
            <person name="Volokhov D.V."/>
            <person name="Furtak V.A."/>
            <person name="Zagorodnyaya T.A."/>
        </authorList>
    </citation>
    <scope>NUCLEOTIDE SEQUENCE [LARGE SCALE GENOMIC DNA]</scope>
    <source>
        <strain evidence="3">92-19</strain>
    </source>
</reference>
<accession>A0ABT2PX95</accession>
<dbReference type="EMBL" id="JAOEGN010000017">
    <property type="protein sequence ID" value="MCU0105579.1"/>
    <property type="molecule type" value="Genomic_DNA"/>
</dbReference>
<keyword evidence="1" id="KW-0472">Membrane</keyword>
<organism evidence="2 3">
    <name type="scientific">Paracholeplasma vituli</name>
    <dbReference type="NCBI Taxonomy" id="69473"/>
    <lineage>
        <taxon>Bacteria</taxon>
        <taxon>Bacillati</taxon>
        <taxon>Mycoplasmatota</taxon>
        <taxon>Mollicutes</taxon>
        <taxon>Acholeplasmatales</taxon>
        <taxon>Acholeplasmataceae</taxon>
        <taxon>Paracholeplasma</taxon>
    </lineage>
</organism>
<keyword evidence="1" id="KW-0812">Transmembrane</keyword>
<dbReference type="RefSeq" id="WP_262096898.1">
    <property type="nucleotide sequence ID" value="NZ_JAOEGN010000017.1"/>
</dbReference>
<keyword evidence="3" id="KW-1185">Reference proteome</keyword>
<keyword evidence="1" id="KW-1133">Transmembrane helix</keyword>
<comment type="caution">
    <text evidence="2">The sequence shown here is derived from an EMBL/GenBank/DDBJ whole genome shotgun (WGS) entry which is preliminary data.</text>
</comment>
<proteinExistence type="predicted"/>
<evidence type="ECO:0000313" key="2">
    <source>
        <dbReference type="EMBL" id="MCU0105579.1"/>
    </source>
</evidence>
<dbReference type="Proteomes" id="UP001209076">
    <property type="component" value="Unassembled WGS sequence"/>
</dbReference>
<evidence type="ECO:0000313" key="3">
    <source>
        <dbReference type="Proteomes" id="UP001209076"/>
    </source>
</evidence>
<name>A0ABT2PX95_9MOLU</name>
<feature type="transmembrane region" description="Helical" evidence="1">
    <location>
        <begin position="7"/>
        <end position="26"/>
    </location>
</feature>